<proteinExistence type="predicted"/>
<dbReference type="AlphaFoldDB" id="A0A8T0NI69"/>
<evidence type="ECO:0000313" key="2">
    <source>
        <dbReference type="Proteomes" id="UP000823388"/>
    </source>
</evidence>
<protein>
    <submittedName>
        <fullName evidence="1">Uncharacterized protein</fullName>
    </submittedName>
</protein>
<keyword evidence="2" id="KW-1185">Reference proteome</keyword>
<evidence type="ECO:0000313" key="1">
    <source>
        <dbReference type="EMBL" id="KAG2549087.1"/>
    </source>
</evidence>
<comment type="caution">
    <text evidence="1">The sequence shown here is derived from an EMBL/GenBank/DDBJ whole genome shotgun (WGS) entry which is preliminary data.</text>
</comment>
<reference evidence="1" key="1">
    <citation type="submission" date="2020-05" db="EMBL/GenBank/DDBJ databases">
        <title>WGS assembly of Panicum virgatum.</title>
        <authorList>
            <person name="Lovell J.T."/>
            <person name="Jenkins J."/>
            <person name="Shu S."/>
            <person name="Juenger T.E."/>
            <person name="Schmutz J."/>
        </authorList>
    </citation>
    <scope>NUCLEOTIDE SEQUENCE</scope>
    <source>
        <strain evidence="1">AP13</strain>
    </source>
</reference>
<gene>
    <name evidence="1" type="ORF">PVAP13_9KG294926</name>
</gene>
<sequence>MDFLTIMETTEADVPEGHVSSVPTVAATVTVDHRHSFRPLLRRRWMNLVTELCILYFAVPSPSRPRCTSSRNVTVADLLAGANLNEAKHENVTAYPANPLFKGSGRDFREPKKNVWFPRCIHRPRRKIISERYVAHPWDKPFFLAPTILAALFGEDICAQLWRWAWSLGLLGTGNPGEIPIFFADGEVVQFCAHQMIWHGIC</sequence>
<accession>A0A8T0NI69</accession>
<name>A0A8T0NI69_PANVG</name>
<dbReference type="Proteomes" id="UP000823388">
    <property type="component" value="Chromosome 9K"/>
</dbReference>
<organism evidence="1 2">
    <name type="scientific">Panicum virgatum</name>
    <name type="common">Blackwell switchgrass</name>
    <dbReference type="NCBI Taxonomy" id="38727"/>
    <lineage>
        <taxon>Eukaryota</taxon>
        <taxon>Viridiplantae</taxon>
        <taxon>Streptophyta</taxon>
        <taxon>Embryophyta</taxon>
        <taxon>Tracheophyta</taxon>
        <taxon>Spermatophyta</taxon>
        <taxon>Magnoliopsida</taxon>
        <taxon>Liliopsida</taxon>
        <taxon>Poales</taxon>
        <taxon>Poaceae</taxon>
        <taxon>PACMAD clade</taxon>
        <taxon>Panicoideae</taxon>
        <taxon>Panicodae</taxon>
        <taxon>Paniceae</taxon>
        <taxon>Panicinae</taxon>
        <taxon>Panicum</taxon>
        <taxon>Panicum sect. Hiantes</taxon>
    </lineage>
</organism>
<dbReference type="EMBL" id="CM029053">
    <property type="protein sequence ID" value="KAG2549087.1"/>
    <property type="molecule type" value="Genomic_DNA"/>
</dbReference>